<dbReference type="AlphaFoldDB" id="A0A0J0XVC0"/>
<evidence type="ECO:0000313" key="2">
    <source>
        <dbReference type="Proteomes" id="UP000053611"/>
    </source>
</evidence>
<organism evidence="1 2">
    <name type="scientific">Cutaneotrichosporon oleaginosum</name>
    <dbReference type="NCBI Taxonomy" id="879819"/>
    <lineage>
        <taxon>Eukaryota</taxon>
        <taxon>Fungi</taxon>
        <taxon>Dikarya</taxon>
        <taxon>Basidiomycota</taxon>
        <taxon>Agaricomycotina</taxon>
        <taxon>Tremellomycetes</taxon>
        <taxon>Trichosporonales</taxon>
        <taxon>Trichosporonaceae</taxon>
        <taxon>Cutaneotrichosporon</taxon>
    </lineage>
</organism>
<name>A0A0J0XVC0_9TREE</name>
<gene>
    <name evidence="1" type="ORF">CC85DRAFT_169465</name>
</gene>
<dbReference type="GeneID" id="28980317"/>
<reference evidence="1 2" key="1">
    <citation type="submission" date="2015-03" db="EMBL/GenBank/DDBJ databases">
        <title>Genomics and transcriptomics of the oil-accumulating basidiomycete yeast T. oleaginosus allow insights into substrate utilization and the diverse evolutionary trajectories of mating systems in fungi.</title>
        <authorList>
            <consortium name="DOE Joint Genome Institute"/>
            <person name="Kourist R."/>
            <person name="Kracht O."/>
            <person name="Bracharz F."/>
            <person name="Lipzen A."/>
            <person name="Nolan M."/>
            <person name="Ohm R."/>
            <person name="Grigoriev I."/>
            <person name="Sun S."/>
            <person name="Heitman J."/>
            <person name="Bruck T."/>
            <person name="Nowrousian M."/>
        </authorList>
    </citation>
    <scope>NUCLEOTIDE SEQUENCE [LARGE SCALE GENOMIC DNA]</scope>
    <source>
        <strain evidence="1 2">IBC0246</strain>
    </source>
</reference>
<protein>
    <submittedName>
        <fullName evidence="1">Uncharacterized protein</fullName>
    </submittedName>
</protein>
<accession>A0A0J0XVC0</accession>
<proteinExistence type="predicted"/>
<dbReference type="EMBL" id="KQ087183">
    <property type="protein sequence ID" value="KLT45007.1"/>
    <property type="molecule type" value="Genomic_DNA"/>
</dbReference>
<evidence type="ECO:0000313" key="1">
    <source>
        <dbReference type="EMBL" id="KLT45007.1"/>
    </source>
</evidence>
<keyword evidence="2" id="KW-1185">Reference proteome</keyword>
<dbReference type="RefSeq" id="XP_018281498.1">
    <property type="nucleotide sequence ID" value="XM_018419714.1"/>
</dbReference>
<sequence>MHTQHAHDFASSKASGTRSCIDSSGLLYLPSAWTFKVSVEILVHSFTAETPRHASSPLGRSSVHSRLTTARSVNSAAMLVENIQRGDAKCTDNHSYCSRHPLSCRLSHDQGMSGSHPVFPLFHPPHCSLRPLGQSPVSCPDTPVCRVAWFHALSLSLRA</sequence>
<dbReference type="Proteomes" id="UP000053611">
    <property type="component" value="Unassembled WGS sequence"/>
</dbReference>